<dbReference type="InParanoid" id="A0A1M6NCX7"/>
<dbReference type="OrthoDB" id="194855at2"/>
<evidence type="ECO:0000313" key="1">
    <source>
        <dbReference type="EMBL" id="SHJ93561.1"/>
    </source>
</evidence>
<dbReference type="EMBL" id="FQYR01000005">
    <property type="protein sequence ID" value="SHJ93561.1"/>
    <property type="molecule type" value="Genomic_DNA"/>
</dbReference>
<dbReference type="Gene3D" id="3.10.450.530">
    <property type="entry name" value="Ribonuclease toxin, BrnT, of type II toxin-antitoxin system"/>
    <property type="match status" value="1"/>
</dbReference>
<dbReference type="STRING" id="1123071.SAMN02745181_2818"/>
<evidence type="ECO:0000313" key="2">
    <source>
        <dbReference type="Proteomes" id="UP000184510"/>
    </source>
</evidence>
<protein>
    <submittedName>
        <fullName evidence="1">Ribonuclease toxin, BrnT, of type II toxin-antitoxin system</fullName>
    </submittedName>
</protein>
<dbReference type="RefSeq" id="WP_143184398.1">
    <property type="nucleotide sequence ID" value="NZ_FQYR01000005.1"/>
</dbReference>
<keyword evidence="2" id="KW-1185">Reference proteome</keyword>
<gene>
    <name evidence="1" type="ORF">SAMN02745181_2818</name>
</gene>
<reference evidence="1 2" key="1">
    <citation type="submission" date="2016-11" db="EMBL/GenBank/DDBJ databases">
        <authorList>
            <person name="Jaros S."/>
            <person name="Januszkiewicz K."/>
            <person name="Wedrychowicz H."/>
        </authorList>
    </citation>
    <scope>NUCLEOTIDE SEQUENCE [LARGE SCALE GENOMIC DNA]</scope>
    <source>
        <strain evidence="1 2">DSM 18772</strain>
    </source>
</reference>
<dbReference type="AlphaFoldDB" id="A0A1M6NCX7"/>
<proteinExistence type="predicted"/>
<organism evidence="1 2">
    <name type="scientific">Rubritalea squalenifaciens DSM 18772</name>
    <dbReference type="NCBI Taxonomy" id="1123071"/>
    <lineage>
        <taxon>Bacteria</taxon>
        <taxon>Pseudomonadati</taxon>
        <taxon>Verrucomicrobiota</taxon>
        <taxon>Verrucomicrobiia</taxon>
        <taxon>Verrucomicrobiales</taxon>
        <taxon>Rubritaleaceae</taxon>
        <taxon>Rubritalea</taxon>
    </lineage>
</organism>
<accession>A0A1M6NCX7</accession>
<sequence length="92" mass="11042">MELDLIDVCIDLKKFKPRELEEVLEDPFTVRFLPDNERTDGESRYYMLGRTVGDRYLFLAFSTDGKKARVVAVREMTEGEKRFYDRRYAEYK</sequence>
<dbReference type="Pfam" id="PF04365">
    <property type="entry name" value="BrnT_toxin"/>
    <property type="match status" value="1"/>
</dbReference>
<dbReference type="InterPro" id="IPR038573">
    <property type="entry name" value="BrnT_sf"/>
</dbReference>
<dbReference type="Proteomes" id="UP000184510">
    <property type="component" value="Unassembled WGS sequence"/>
</dbReference>
<name>A0A1M6NCX7_9BACT</name>
<dbReference type="InterPro" id="IPR007460">
    <property type="entry name" value="BrnT_toxin"/>
</dbReference>